<dbReference type="PANTHER" id="PTHR43133">
    <property type="entry name" value="RNA POLYMERASE ECF-TYPE SIGMA FACTO"/>
    <property type="match status" value="1"/>
</dbReference>
<dbReference type="GO" id="GO:0016987">
    <property type="term" value="F:sigma factor activity"/>
    <property type="evidence" value="ECO:0007669"/>
    <property type="project" value="UniProtKB-KW"/>
</dbReference>
<evidence type="ECO:0000256" key="5">
    <source>
        <dbReference type="SAM" id="Coils"/>
    </source>
</evidence>
<evidence type="ECO:0000259" key="7">
    <source>
        <dbReference type="Pfam" id="PF08281"/>
    </source>
</evidence>
<feature type="domain" description="RNA polymerase sigma-70 region 2" evidence="6">
    <location>
        <begin position="26"/>
        <end position="89"/>
    </location>
</feature>
<evidence type="ECO:0000256" key="1">
    <source>
        <dbReference type="ARBA" id="ARBA00010641"/>
    </source>
</evidence>
<evidence type="ECO:0000256" key="2">
    <source>
        <dbReference type="ARBA" id="ARBA00023015"/>
    </source>
</evidence>
<dbReference type="EMBL" id="VSSQ01000891">
    <property type="protein sequence ID" value="MPM02719.1"/>
    <property type="molecule type" value="Genomic_DNA"/>
</dbReference>
<keyword evidence="3" id="KW-0731">Sigma factor</keyword>
<dbReference type="InterPro" id="IPR007627">
    <property type="entry name" value="RNA_pol_sigma70_r2"/>
</dbReference>
<comment type="similarity">
    <text evidence="1">Belongs to the sigma-70 factor family. ECF subfamily.</text>
</comment>
<accession>A0A644WGK2</accession>
<reference evidence="8" key="1">
    <citation type="submission" date="2019-08" db="EMBL/GenBank/DDBJ databases">
        <authorList>
            <person name="Kucharzyk K."/>
            <person name="Murdoch R.W."/>
            <person name="Higgins S."/>
            <person name="Loffler F."/>
        </authorList>
    </citation>
    <scope>NUCLEOTIDE SEQUENCE</scope>
</reference>
<sequence>MPDFTSIEKQYILELNRGSYKAFDALYTLYSRRLYAFALKMTKSHLDAKEIVQDTFVRLWLNRENVLPEDSFQSYLFTIARNTILNKMRTLINMPVFVDYMEYMNEHHLSADNTSEGMEMDEFRKKLEQAKETLPETQKNVFELSKELGLSHTEVAKQLNLSEQTVRNQLSLALKTLRKKLAENAVLFTIFFL</sequence>
<evidence type="ECO:0000313" key="8">
    <source>
        <dbReference type="EMBL" id="MPM02719.1"/>
    </source>
</evidence>
<gene>
    <name evidence="8" type="primary">sigL_3</name>
    <name evidence="8" type="ORF">SDC9_48974</name>
</gene>
<feature type="domain" description="RNA polymerase sigma factor 70 region 4 type 2" evidence="7">
    <location>
        <begin position="125"/>
        <end position="177"/>
    </location>
</feature>
<evidence type="ECO:0000256" key="4">
    <source>
        <dbReference type="ARBA" id="ARBA00023163"/>
    </source>
</evidence>
<organism evidence="8">
    <name type="scientific">bioreactor metagenome</name>
    <dbReference type="NCBI Taxonomy" id="1076179"/>
    <lineage>
        <taxon>unclassified sequences</taxon>
        <taxon>metagenomes</taxon>
        <taxon>ecological metagenomes</taxon>
    </lineage>
</organism>
<dbReference type="InterPro" id="IPR014327">
    <property type="entry name" value="RNA_pol_sigma70_bacteroid"/>
</dbReference>
<feature type="coiled-coil region" evidence="5">
    <location>
        <begin position="120"/>
        <end position="147"/>
    </location>
</feature>
<dbReference type="GO" id="GO:0006352">
    <property type="term" value="P:DNA-templated transcription initiation"/>
    <property type="evidence" value="ECO:0007669"/>
    <property type="project" value="InterPro"/>
</dbReference>
<name>A0A644WGK2_9ZZZZ</name>
<dbReference type="GO" id="GO:0003677">
    <property type="term" value="F:DNA binding"/>
    <property type="evidence" value="ECO:0007669"/>
    <property type="project" value="InterPro"/>
</dbReference>
<dbReference type="Gene3D" id="1.10.10.10">
    <property type="entry name" value="Winged helix-like DNA-binding domain superfamily/Winged helix DNA-binding domain"/>
    <property type="match status" value="1"/>
</dbReference>
<keyword evidence="2" id="KW-0805">Transcription regulation</keyword>
<dbReference type="Pfam" id="PF04542">
    <property type="entry name" value="Sigma70_r2"/>
    <property type="match status" value="1"/>
</dbReference>
<dbReference type="AlphaFoldDB" id="A0A644WGK2"/>
<protein>
    <submittedName>
        <fullName evidence="8">ECF RNA polymerase sigma factor SigL</fullName>
    </submittedName>
</protein>
<dbReference type="InterPro" id="IPR013324">
    <property type="entry name" value="RNA_pol_sigma_r3/r4-like"/>
</dbReference>
<dbReference type="InterPro" id="IPR039425">
    <property type="entry name" value="RNA_pol_sigma-70-like"/>
</dbReference>
<dbReference type="InterPro" id="IPR014284">
    <property type="entry name" value="RNA_pol_sigma-70_dom"/>
</dbReference>
<evidence type="ECO:0000256" key="3">
    <source>
        <dbReference type="ARBA" id="ARBA00023082"/>
    </source>
</evidence>
<comment type="caution">
    <text evidence="8">The sequence shown here is derived from an EMBL/GenBank/DDBJ whole genome shotgun (WGS) entry which is preliminary data.</text>
</comment>
<dbReference type="NCBIfam" id="TIGR02937">
    <property type="entry name" value="sigma70-ECF"/>
    <property type="match status" value="1"/>
</dbReference>
<dbReference type="InterPro" id="IPR036388">
    <property type="entry name" value="WH-like_DNA-bd_sf"/>
</dbReference>
<proteinExistence type="inferred from homology"/>
<dbReference type="NCBIfam" id="TIGR02985">
    <property type="entry name" value="Sig70_bacteroi1"/>
    <property type="match status" value="1"/>
</dbReference>
<dbReference type="Pfam" id="PF08281">
    <property type="entry name" value="Sigma70_r4_2"/>
    <property type="match status" value="1"/>
</dbReference>
<dbReference type="SUPFAM" id="SSF88946">
    <property type="entry name" value="Sigma2 domain of RNA polymerase sigma factors"/>
    <property type="match status" value="1"/>
</dbReference>
<dbReference type="CDD" id="cd06171">
    <property type="entry name" value="Sigma70_r4"/>
    <property type="match status" value="1"/>
</dbReference>
<keyword evidence="5" id="KW-0175">Coiled coil</keyword>
<dbReference type="PANTHER" id="PTHR43133:SF46">
    <property type="entry name" value="RNA POLYMERASE SIGMA-70 FACTOR ECF SUBFAMILY"/>
    <property type="match status" value="1"/>
</dbReference>
<dbReference type="SUPFAM" id="SSF88659">
    <property type="entry name" value="Sigma3 and sigma4 domains of RNA polymerase sigma factors"/>
    <property type="match status" value="1"/>
</dbReference>
<keyword evidence="4" id="KW-0804">Transcription</keyword>
<evidence type="ECO:0000259" key="6">
    <source>
        <dbReference type="Pfam" id="PF04542"/>
    </source>
</evidence>
<dbReference type="Gene3D" id="1.10.1740.10">
    <property type="match status" value="1"/>
</dbReference>
<dbReference type="InterPro" id="IPR013249">
    <property type="entry name" value="RNA_pol_sigma70_r4_t2"/>
</dbReference>
<dbReference type="InterPro" id="IPR013325">
    <property type="entry name" value="RNA_pol_sigma_r2"/>
</dbReference>